<evidence type="ECO:0000313" key="1">
    <source>
        <dbReference type="EMBL" id="PTE06670.1"/>
    </source>
</evidence>
<sequence length="158" mass="17916">MSTRGLLAEMQANSSVYLTQMAAKLDTDHERQWLDAALQGALSILQDRMAEQDMLRRPSRAGRRGMEILLKGHRLLKLRMDANRNHPRAHLHIDYHHSKHMASYAIDNSELLAGDGSYDRVVKPWIAEHQANLMQVWRGLRANGVDDAIVAELRGSTL</sequence>
<organism evidence="1 2">
    <name type="scientific">Mesorhizobium helmanticense</name>
    <dbReference type="NCBI Taxonomy" id="1776423"/>
    <lineage>
        <taxon>Bacteria</taxon>
        <taxon>Pseudomonadati</taxon>
        <taxon>Pseudomonadota</taxon>
        <taxon>Alphaproteobacteria</taxon>
        <taxon>Hyphomicrobiales</taxon>
        <taxon>Phyllobacteriaceae</taxon>
        <taxon>Mesorhizobium</taxon>
    </lineage>
</organism>
<reference evidence="1 2" key="1">
    <citation type="submission" date="2018-03" db="EMBL/GenBank/DDBJ databases">
        <title>Genome sequence of the symbiotic type strain Mesorhizobium helmanticense CSLC115NT isolated from Lotus corniculatus nodules.</title>
        <authorList>
            <person name="Sannazzaro A.I."/>
            <person name="Torres Tejerizo G.A."/>
            <person name="Dip D."/>
            <person name="Caballero M."/>
            <person name="Pistorio M."/>
            <person name="Estrella M.J."/>
        </authorList>
    </citation>
    <scope>NUCLEOTIDE SEQUENCE [LARGE SCALE GENOMIC DNA]</scope>
    <source>
        <strain evidence="1 2">CSLC115N</strain>
    </source>
</reference>
<comment type="caution">
    <text evidence="1">The sequence shown here is derived from an EMBL/GenBank/DDBJ whole genome shotgun (WGS) entry which is preliminary data.</text>
</comment>
<dbReference type="Pfam" id="PF13711">
    <property type="entry name" value="DUF4160"/>
    <property type="match status" value="1"/>
</dbReference>
<gene>
    <name evidence="1" type="ORF">C9427_30360</name>
</gene>
<dbReference type="OrthoDB" id="122670at2"/>
<dbReference type="AlphaFoldDB" id="A0A2T4IM24"/>
<dbReference type="InterPro" id="IPR025427">
    <property type="entry name" value="DUF4160"/>
</dbReference>
<protein>
    <recommendedName>
        <fullName evidence="3">DUF4160 domain-containing protein</fullName>
    </recommendedName>
</protein>
<evidence type="ECO:0000313" key="2">
    <source>
        <dbReference type="Proteomes" id="UP000240259"/>
    </source>
</evidence>
<accession>A0A2T4IM24</accession>
<keyword evidence="2" id="KW-1185">Reference proteome</keyword>
<proteinExistence type="predicted"/>
<dbReference type="Proteomes" id="UP000240259">
    <property type="component" value="Unassembled WGS sequence"/>
</dbReference>
<dbReference type="EMBL" id="PZJX01000059">
    <property type="protein sequence ID" value="PTE06670.1"/>
    <property type="molecule type" value="Genomic_DNA"/>
</dbReference>
<dbReference type="RefSeq" id="WP_107652707.1">
    <property type="nucleotide sequence ID" value="NZ_PZJX01000059.1"/>
</dbReference>
<evidence type="ECO:0008006" key="3">
    <source>
        <dbReference type="Google" id="ProtNLM"/>
    </source>
</evidence>
<name>A0A2T4IM24_9HYPH</name>